<sequence length="476" mass="54882">MSRRLREIPGSWPELVRELCTAEYDKFTIMRRVFAFEHAVQHSSDTAWQKARNKGFLTQLTGLIEDEFLCGFTREQLVSPQGAKKLICVTSAMKLFSVSVGRALKDARLRKFGNLKDVLHRCIAGIFAKLWDLRDSFLIGKFQGHYRSERPPKADLDNFHDALLNLGLQVEGEPSENRTGIRIPHVFLPIWLYSPVWDTRAKALASWARIINANSNREAWSQFFNGAIRDGCTSNERITGALVRDLANEHTLQSYLQVVMGVLRRWNEFNRSRGVDLSSLEPQLPHYCLAAARRQRCRGNEMPGTAIIKTVESSVLTEFSEGWTITPGRQSYAFLDLLLDYTLSCTHDCKHAPVKLIRFTEYALAHIRDLAEDSSPEAIMMRWHTFNTWVTVDRVLKYQRLPEQSASWRSYAQLWSKVKALIPPMPDGRKCETPFGKLERCCWELCHCNRHKPAHKMRICKRCQSVVYCGEECQRR</sequence>
<dbReference type="EMBL" id="BPQB01000016">
    <property type="protein sequence ID" value="GJE90258.1"/>
    <property type="molecule type" value="Genomic_DNA"/>
</dbReference>
<evidence type="ECO:0000313" key="1">
    <source>
        <dbReference type="EMBL" id="GJE90258.1"/>
    </source>
</evidence>
<organism evidence="1 2">
    <name type="scientific">Phanerochaete sordida</name>
    <dbReference type="NCBI Taxonomy" id="48140"/>
    <lineage>
        <taxon>Eukaryota</taxon>
        <taxon>Fungi</taxon>
        <taxon>Dikarya</taxon>
        <taxon>Basidiomycota</taxon>
        <taxon>Agaricomycotina</taxon>
        <taxon>Agaricomycetes</taxon>
        <taxon>Polyporales</taxon>
        <taxon>Phanerochaetaceae</taxon>
        <taxon>Phanerochaete</taxon>
    </lineage>
</organism>
<dbReference type="AlphaFoldDB" id="A0A9P3G6N1"/>
<accession>A0A9P3G6N1</accession>
<protein>
    <submittedName>
        <fullName evidence="1">Zinc finger MYND domain-containing protein</fullName>
    </submittedName>
</protein>
<gene>
    <name evidence="1" type="ORF">PsYK624_063870</name>
</gene>
<dbReference type="Proteomes" id="UP000703269">
    <property type="component" value="Unassembled WGS sequence"/>
</dbReference>
<keyword evidence="2" id="KW-1185">Reference proteome</keyword>
<evidence type="ECO:0000313" key="2">
    <source>
        <dbReference type="Proteomes" id="UP000703269"/>
    </source>
</evidence>
<dbReference type="OrthoDB" id="2804601at2759"/>
<comment type="caution">
    <text evidence="1">The sequence shown here is derived from an EMBL/GenBank/DDBJ whole genome shotgun (WGS) entry which is preliminary data.</text>
</comment>
<name>A0A9P3G6N1_9APHY</name>
<reference evidence="1 2" key="1">
    <citation type="submission" date="2021-08" db="EMBL/GenBank/DDBJ databases">
        <title>Draft Genome Sequence of Phanerochaete sordida strain YK-624.</title>
        <authorList>
            <person name="Mori T."/>
            <person name="Dohra H."/>
            <person name="Suzuki T."/>
            <person name="Kawagishi H."/>
            <person name="Hirai H."/>
        </authorList>
    </citation>
    <scope>NUCLEOTIDE SEQUENCE [LARGE SCALE GENOMIC DNA]</scope>
    <source>
        <strain evidence="1 2">YK-624</strain>
    </source>
</reference>
<proteinExistence type="predicted"/>